<dbReference type="FunFam" id="3.40.640.10:FF:000033">
    <property type="entry name" value="Aspartate aminotransferase"/>
    <property type="match status" value="1"/>
</dbReference>
<dbReference type="Pfam" id="PF00155">
    <property type="entry name" value="Aminotran_1_2"/>
    <property type="match status" value="1"/>
</dbReference>
<proteinExistence type="inferred from homology"/>
<keyword evidence="3 7" id="KW-0032">Aminotransferase</keyword>
<comment type="cofactor">
    <cofactor evidence="1">
        <name>pyridoxal 5'-phosphate</name>
        <dbReference type="ChEBI" id="CHEBI:597326"/>
    </cofactor>
</comment>
<dbReference type="PANTHER" id="PTHR43807">
    <property type="entry name" value="FI04487P"/>
    <property type="match status" value="1"/>
</dbReference>
<reference evidence="7 8" key="1">
    <citation type="submission" date="2014-04" db="EMBL/GenBank/DDBJ databases">
        <title>Aquimarina sp. 22II-S11-z7 Genome Sequencing.</title>
        <authorList>
            <person name="Lai Q."/>
        </authorList>
    </citation>
    <scope>NUCLEOTIDE SEQUENCE [LARGE SCALE GENOMIC DNA]</scope>
    <source>
        <strain evidence="7 8">22II-S11-z7</strain>
    </source>
</reference>
<protein>
    <submittedName>
        <fullName evidence="7">Aminotransferase</fullName>
    </submittedName>
</protein>
<evidence type="ECO:0000256" key="4">
    <source>
        <dbReference type="ARBA" id="ARBA00022679"/>
    </source>
</evidence>
<sequence>MQNINSKLPEVSTTIFTVMSQLAHKHNALNLSQGFPNFEASPELIDLVTRGMQNGYNQYAPMPGSLSLREIITKKTNSLYGSHYHPETDITITSGATQAIFTIISAFIHPGDEVIIFKPAYDSYEPSIKLYGGTIVPIQLTAPDFSIDWQEVASKITSKTKMIIINTPHNPSGSILSKEDMLQLEKLMKNTDIILLSDEVYEHIIFDDQKHQSAALFPGLAERAFITASFGKTFHTTGWKMGYCLAPKELMAEFRKVHQFNVFSSSHPMQYALAEYLKVPEHYLSLPGFYQQKRDFFLSMIKNSRFKFIPASGTYFQVLDYSAITDESDIAFAERLTKEHKIASIPVSVFNLNQKDDKVLRFCFAKTEDTLKRAAEILCEI</sequence>
<dbReference type="AlphaFoldDB" id="A0A023BP33"/>
<accession>A0A023BP33</accession>
<evidence type="ECO:0000256" key="5">
    <source>
        <dbReference type="ARBA" id="ARBA00022898"/>
    </source>
</evidence>
<dbReference type="GO" id="GO:0005737">
    <property type="term" value="C:cytoplasm"/>
    <property type="evidence" value="ECO:0007669"/>
    <property type="project" value="TreeGrafter"/>
</dbReference>
<dbReference type="InterPro" id="IPR015422">
    <property type="entry name" value="PyrdxlP-dep_Trfase_small"/>
</dbReference>
<dbReference type="eggNOG" id="COG0436">
    <property type="taxonomic scope" value="Bacteria"/>
</dbReference>
<dbReference type="NCBIfam" id="NF006569">
    <property type="entry name" value="PRK09082.1"/>
    <property type="match status" value="1"/>
</dbReference>
<dbReference type="SUPFAM" id="SSF53383">
    <property type="entry name" value="PLP-dependent transferases"/>
    <property type="match status" value="1"/>
</dbReference>
<evidence type="ECO:0000256" key="1">
    <source>
        <dbReference type="ARBA" id="ARBA00001933"/>
    </source>
</evidence>
<comment type="similarity">
    <text evidence="2">Belongs to the class-I pyridoxal-phosphate-dependent aminotransferase family.</text>
</comment>
<keyword evidence="8" id="KW-1185">Reference proteome</keyword>
<comment type="caution">
    <text evidence="7">The sequence shown here is derived from an EMBL/GenBank/DDBJ whole genome shotgun (WGS) entry which is preliminary data.</text>
</comment>
<dbReference type="InterPro" id="IPR015421">
    <property type="entry name" value="PyrdxlP-dep_Trfase_major"/>
</dbReference>
<dbReference type="Gene3D" id="3.90.1150.10">
    <property type="entry name" value="Aspartate Aminotransferase, domain 1"/>
    <property type="match status" value="1"/>
</dbReference>
<dbReference type="PANTHER" id="PTHR43807:SF20">
    <property type="entry name" value="FI04487P"/>
    <property type="match status" value="1"/>
</dbReference>
<dbReference type="InterPro" id="IPR004839">
    <property type="entry name" value="Aminotransferase_I/II_large"/>
</dbReference>
<evidence type="ECO:0000313" key="8">
    <source>
        <dbReference type="Proteomes" id="UP000023541"/>
    </source>
</evidence>
<dbReference type="Proteomes" id="UP000023541">
    <property type="component" value="Unassembled WGS sequence"/>
</dbReference>
<dbReference type="CDD" id="cd00609">
    <property type="entry name" value="AAT_like"/>
    <property type="match status" value="1"/>
</dbReference>
<evidence type="ECO:0000313" key="7">
    <source>
        <dbReference type="EMBL" id="EZH71812.1"/>
    </source>
</evidence>
<keyword evidence="4 7" id="KW-0808">Transferase</keyword>
<keyword evidence="5" id="KW-0663">Pyridoxal phosphate</keyword>
<evidence type="ECO:0000256" key="2">
    <source>
        <dbReference type="ARBA" id="ARBA00007441"/>
    </source>
</evidence>
<dbReference type="GO" id="GO:0030170">
    <property type="term" value="F:pyridoxal phosphate binding"/>
    <property type="evidence" value="ECO:0007669"/>
    <property type="project" value="InterPro"/>
</dbReference>
<name>A0A023BP33_9FLAO</name>
<evidence type="ECO:0000256" key="3">
    <source>
        <dbReference type="ARBA" id="ARBA00022576"/>
    </source>
</evidence>
<gene>
    <name evidence="7" type="ORF">ATO12_05390</name>
</gene>
<dbReference type="InterPro" id="IPR015424">
    <property type="entry name" value="PyrdxlP-dep_Trfase"/>
</dbReference>
<dbReference type="NCBIfam" id="NF009079">
    <property type="entry name" value="PRK12414.1"/>
    <property type="match status" value="1"/>
</dbReference>
<evidence type="ECO:0000259" key="6">
    <source>
        <dbReference type="Pfam" id="PF00155"/>
    </source>
</evidence>
<dbReference type="InterPro" id="IPR051326">
    <property type="entry name" value="Kynurenine-oxoglutarate_AT"/>
</dbReference>
<organism evidence="7 8">
    <name type="scientific">Aquimarina atlantica</name>
    <dbReference type="NCBI Taxonomy" id="1317122"/>
    <lineage>
        <taxon>Bacteria</taxon>
        <taxon>Pseudomonadati</taxon>
        <taxon>Bacteroidota</taxon>
        <taxon>Flavobacteriia</taxon>
        <taxon>Flavobacteriales</taxon>
        <taxon>Flavobacteriaceae</taxon>
        <taxon>Aquimarina</taxon>
    </lineage>
</organism>
<dbReference type="EMBL" id="AQRA01000011">
    <property type="protein sequence ID" value="EZH71812.1"/>
    <property type="molecule type" value="Genomic_DNA"/>
</dbReference>
<dbReference type="RefSeq" id="WP_034246479.1">
    <property type="nucleotide sequence ID" value="NZ_AQRA01000011.1"/>
</dbReference>
<feature type="domain" description="Aminotransferase class I/classII large" evidence="6">
    <location>
        <begin position="28"/>
        <end position="377"/>
    </location>
</feature>
<dbReference type="STRING" id="1317122.ATO12_05390"/>
<dbReference type="OrthoDB" id="9802328at2"/>
<dbReference type="GO" id="GO:0016212">
    <property type="term" value="F:kynurenine-oxoglutarate transaminase activity"/>
    <property type="evidence" value="ECO:0007669"/>
    <property type="project" value="TreeGrafter"/>
</dbReference>
<dbReference type="Gene3D" id="3.40.640.10">
    <property type="entry name" value="Type I PLP-dependent aspartate aminotransferase-like (Major domain)"/>
    <property type="match status" value="1"/>
</dbReference>